<dbReference type="AlphaFoldDB" id="A0A6C0F6J8"/>
<proteinExistence type="predicted"/>
<dbReference type="EMBL" id="MN739032">
    <property type="protein sequence ID" value="QHT36189.1"/>
    <property type="molecule type" value="Genomic_DNA"/>
</dbReference>
<organism evidence="1">
    <name type="scientific">viral metagenome</name>
    <dbReference type="NCBI Taxonomy" id="1070528"/>
    <lineage>
        <taxon>unclassified sequences</taxon>
        <taxon>metagenomes</taxon>
        <taxon>organismal metagenomes</taxon>
    </lineage>
</organism>
<accession>A0A6C0F6J8</accession>
<protein>
    <submittedName>
        <fullName evidence="1">Uncharacterized protein</fullName>
    </submittedName>
</protein>
<reference evidence="1" key="1">
    <citation type="journal article" date="2020" name="Nature">
        <title>Giant virus diversity and host interactions through global metagenomics.</title>
        <authorList>
            <person name="Schulz F."/>
            <person name="Roux S."/>
            <person name="Paez-Espino D."/>
            <person name="Jungbluth S."/>
            <person name="Walsh D.A."/>
            <person name="Denef V.J."/>
            <person name="McMahon K.D."/>
            <person name="Konstantinidis K.T."/>
            <person name="Eloe-Fadrosh E.A."/>
            <person name="Kyrpides N.C."/>
            <person name="Woyke T."/>
        </authorList>
    </citation>
    <scope>NUCLEOTIDE SEQUENCE</scope>
    <source>
        <strain evidence="1">GVMAG-M-3300009182-46</strain>
    </source>
</reference>
<name>A0A6C0F6J8_9ZZZZ</name>
<evidence type="ECO:0000313" key="1">
    <source>
        <dbReference type="EMBL" id="QHT36189.1"/>
    </source>
</evidence>
<sequence length="152" mass="18009">MPETDFYAPNYDEGEYIEKTSNKRKATEFEDMKKEDKHYYKILHAINQMIDGKFHKKVYIEAYSSGDTGTRIRDAVTGEYTKYLVGSTDEDLFFKTRDCTGLMSQRDDAGSFFYLSPEQYERARYCRLSTDIKEAWNKKYIAAMRRMQLEDN</sequence>